<comment type="catalytic activity">
    <reaction evidence="8">
        <text>beta-D-galactosyl-(1&lt;-&gt;1')-N-octadecanoylsphing-4-enine + H2O = N-octadecanoylsphing-4-enine + D-galactose</text>
        <dbReference type="Rhea" id="RHEA:59292"/>
        <dbReference type="ChEBI" id="CHEBI:4139"/>
        <dbReference type="ChEBI" id="CHEBI:15377"/>
        <dbReference type="ChEBI" id="CHEBI:72961"/>
        <dbReference type="ChEBI" id="CHEBI:84720"/>
    </reaction>
    <physiologicalReaction direction="left-to-right" evidence="8">
        <dbReference type="Rhea" id="RHEA:59293"/>
    </physiologicalReaction>
</comment>
<dbReference type="EMBL" id="CAJHNJ030000022">
    <property type="protein sequence ID" value="CAG9119621.1"/>
    <property type="molecule type" value="Genomic_DNA"/>
</dbReference>
<comment type="catalytic activity">
    <reaction evidence="6">
        <text>a beta-D-galactosyl-(1&lt;-&gt;1')-N-acylsphing-4-enine + H2O = an N-acylsphing-4-enine + D-galactose</text>
        <dbReference type="Rhea" id="RHEA:14297"/>
        <dbReference type="ChEBI" id="CHEBI:4139"/>
        <dbReference type="ChEBI" id="CHEBI:15377"/>
        <dbReference type="ChEBI" id="CHEBI:18390"/>
        <dbReference type="ChEBI" id="CHEBI:52639"/>
        <dbReference type="EC" id="3.2.1.46"/>
    </reaction>
    <physiologicalReaction direction="left-to-right" evidence="6">
        <dbReference type="Rhea" id="RHEA:14298"/>
    </physiologicalReaction>
</comment>
<dbReference type="Proteomes" id="UP000653454">
    <property type="component" value="Unassembled WGS sequence"/>
</dbReference>
<dbReference type="Gene3D" id="3.20.20.80">
    <property type="entry name" value="Glycosidases"/>
    <property type="match status" value="1"/>
</dbReference>
<comment type="catalytic activity">
    <reaction evidence="11">
        <text>beta-D-glucosyl-(1&lt;-&gt;1)-sphing-4-enine + H2O = sphing-4-enine + D-glucose</text>
        <dbReference type="Rhea" id="RHEA:59288"/>
        <dbReference type="ChEBI" id="CHEBI:4167"/>
        <dbReference type="ChEBI" id="CHEBI:15377"/>
        <dbReference type="ChEBI" id="CHEBI:57756"/>
        <dbReference type="ChEBI" id="CHEBI:83992"/>
    </reaction>
    <physiologicalReaction direction="left-to-right" evidence="11">
        <dbReference type="Rhea" id="RHEA:59289"/>
    </physiologicalReaction>
</comment>
<evidence type="ECO:0000256" key="16">
    <source>
        <dbReference type="ARBA" id="ARBA00083229"/>
    </source>
</evidence>
<keyword evidence="17" id="KW-0732">Signal</keyword>
<comment type="catalytic activity">
    <reaction evidence="1">
        <text>Hydrolysis of terminal, non-reducing beta-D-glucosyl residues with release of beta-D-glucose.</text>
        <dbReference type="EC" id="3.2.1.21"/>
    </reaction>
</comment>
<reference evidence="18" key="1">
    <citation type="submission" date="2020-11" db="EMBL/GenBank/DDBJ databases">
        <authorList>
            <person name="Whiteford S."/>
        </authorList>
    </citation>
    <scope>NUCLEOTIDE SEQUENCE</scope>
</reference>
<accession>A0A8S4EXU5</accession>
<dbReference type="InterPro" id="IPR017853">
    <property type="entry name" value="GH"/>
</dbReference>
<dbReference type="InterPro" id="IPR001360">
    <property type="entry name" value="Glyco_hydro_1"/>
</dbReference>
<feature type="signal peptide" evidence="17">
    <location>
        <begin position="1"/>
        <end position="17"/>
    </location>
</feature>
<proteinExistence type="inferred from homology"/>
<dbReference type="FunFam" id="3.20.20.80:FF:000011">
    <property type="entry name" value="Cytosolic beta-glucosidase"/>
    <property type="match status" value="1"/>
</dbReference>
<keyword evidence="4" id="KW-0378">Hydrolase</keyword>
<evidence type="ECO:0000256" key="4">
    <source>
        <dbReference type="ARBA" id="ARBA00022801"/>
    </source>
</evidence>
<keyword evidence="5" id="KW-0326">Glycosidase</keyword>
<dbReference type="GO" id="GO:0016052">
    <property type="term" value="P:carbohydrate catabolic process"/>
    <property type="evidence" value="ECO:0007669"/>
    <property type="project" value="UniProtKB-ARBA"/>
</dbReference>
<name>A0A8S4EXU5_PLUXY</name>
<dbReference type="Pfam" id="PF00232">
    <property type="entry name" value="Glyco_hydro_1"/>
    <property type="match status" value="1"/>
</dbReference>
<evidence type="ECO:0000256" key="1">
    <source>
        <dbReference type="ARBA" id="ARBA00000448"/>
    </source>
</evidence>
<dbReference type="PRINTS" id="PR00131">
    <property type="entry name" value="GLHYDRLASE1"/>
</dbReference>
<dbReference type="GO" id="GO:0008422">
    <property type="term" value="F:beta-glucosidase activity"/>
    <property type="evidence" value="ECO:0007669"/>
    <property type="project" value="UniProtKB-EC"/>
</dbReference>
<keyword evidence="19" id="KW-1185">Reference proteome</keyword>
<evidence type="ECO:0000256" key="13">
    <source>
        <dbReference type="ARBA" id="ARBA00068094"/>
    </source>
</evidence>
<protein>
    <recommendedName>
        <fullName evidence="13">Cytosolic beta-glucosidase</fullName>
        <ecNumber evidence="3">3.2.1.21</ecNumber>
        <ecNumber evidence="2">3.2.1.46</ecNumber>
    </recommendedName>
    <alternativeName>
        <fullName evidence="14">Cytosolic galactosylceramidase</fullName>
    </alternativeName>
    <alternativeName>
        <fullName evidence="16">Cytosolic glucosylceramidase</fullName>
    </alternativeName>
    <alternativeName>
        <fullName evidence="15">Cytosolic glycosylceramidase</fullName>
    </alternativeName>
</protein>
<evidence type="ECO:0000313" key="18">
    <source>
        <dbReference type="EMBL" id="CAG9119621.1"/>
    </source>
</evidence>
<feature type="chain" id="PRO_5035850635" description="Cytosolic beta-glucosidase" evidence="17">
    <location>
        <begin position="18"/>
        <end position="507"/>
    </location>
</feature>
<evidence type="ECO:0000256" key="7">
    <source>
        <dbReference type="ARBA" id="ARBA00048813"/>
    </source>
</evidence>
<dbReference type="PANTHER" id="PTHR10353">
    <property type="entry name" value="GLYCOSYL HYDROLASE"/>
    <property type="match status" value="1"/>
</dbReference>
<evidence type="ECO:0000256" key="3">
    <source>
        <dbReference type="ARBA" id="ARBA00012744"/>
    </source>
</evidence>
<sequence length="507" mass="57483">MKLFVATLGAVLLCSHAAVVKQSGRSFPKDFLFGTATASYQIEGAYNEDGKGENIWDRLTHQDPSPIRDHSNGDIAADSYHKVERDVEMMRELGLDAYRFSLSWSRILPTGFSDQINPAGVDYYNRLINEMLKYNIEPLVTLYHWDLPQPLQDLGGFANPLIGQWFEDYARVVYHHFGDRVKRFITFNEPREICFEGYGSTTKAPAINATGIAEYICAKNLVTAHANAYYLYNNEFKASQGGQVGITISINWFGAKTDSAEDEAAAELKRQAEWGLYAEPIFSSEGGFPKELVQRVGEKSAQQGFPRSRMPEFTDEEREYVRGASDFFGVNHYTGSDISATENLGQHPVPSMLDDINVGSSTPAEWAPSASVWLKLSPDSIYKTFTYLKNRFGDWEFYITENGWSTEGGLDDDGRTLYYRTALESVLDAMDAGVNIKGYMAWSLMDNFEWMEGYIERFGLYEVDFEDPDRKRTPRQSAFVYKKIIKDRTIDHDYVPADNVMTIDEGH</sequence>
<comment type="caution">
    <text evidence="18">The sequence shown here is derived from an EMBL/GenBank/DDBJ whole genome shotgun (WGS) entry which is preliminary data.</text>
</comment>
<evidence type="ECO:0000256" key="6">
    <source>
        <dbReference type="ARBA" id="ARBA00033698"/>
    </source>
</evidence>
<evidence type="ECO:0000256" key="12">
    <source>
        <dbReference type="ARBA" id="ARBA00060858"/>
    </source>
</evidence>
<comment type="catalytic activity">
    <reaction evidence="10">
        <text>beta-D-glucosyl-(1&lt;-&gt;1)-N-octadecanoylsphing-4-enine + H2O = N-octadecanoylsphing-4-enine + D-glucose</text>
        <dbReference type="Rhea" id="RHEA:59284"/>
        <dbReference type="ChEBI" id="CHEBI:4167"/>
        <dbReference type="ChEBI" id="CHEBI:15377"/>
        <dbReference type="ChEBI" id="CHEBI:72961"/>
        <dbReference type="ChEBI" id="CHEBI:84719"/>
    </reaction>
    <physiologicalReaction direction="left-to-right" evidence="10">
        <dbReference type="Rhea" id="RHEA:59285"/>
    </physiologicalReaction>
</comment>
<evidence type="ECO:0000256" key="8">
    <source>
        <dbReference type="ARBA" id="ARBA00050809"/>
    </source>
</evidence>
<evidence type="ECO:0000256" key="15">
    <source>
        <dbReference type="ARBA" id="ARBA00081896"/>
    </source>
</evidence>
<evidence type="ECO:0000256" key="5">
    <source>
        <dbReference type="ARBA" id="ARBA00023295"/>
    </source>
</evidence>
<evidence type="ECO:0000256" key="11">
    <source>
        <dbReference type="ARBA" id="ARBA00052085"/>
    </source>
</evidence>
<gene>
    <name evidence="18" type="ORF">PLXY2_LOCUS6881</name>
</gene>
<comment type="catalytic activity">
    <reaction evidence="9">
        <text>a beta-D-xylosyl-(1&lt;-&gt;1')-N-acylsphing-4-enine + cholesterol = cholesteryl 3-beta-D-xyloside + an N-acylsphing-4-enine</text>
        <dbReference type="Rhea" id="RHEA:70239"/>
        <dbReference type="ChEBI" id="CHEBI:16113"/>
        <dbReference type="ChEBI" id="CHEBI:52639"/>
        <dbReference type="ChEBI" id="CHEBI:189067"/>
        <dbReference type="ChEBI" id="CHEBI:189068"/>
    </reaction>
    <physiologicalReaction direction="left-to-right" evidence="9">
        <dbReference type="Rhea" id="RHEA:70240"/>
    </physiologicalReaction>
    <physiologicalReaction direction="right-to-left" evidence="9">
        <dbReference type="Rhea" id="RHEA:70241"/>
    </physiologicalReaction>
</comment>
<dbReference type="GO" id="GO:0004336">
    <property type="term" value="F:galactosylceramidase activity"/>
    <property type="evidence" value="ECO:0007669"/>
    <property type="project" value="UniProtKB-EC"/>
</dbReference>
<organism evidence="18 19">
    <name type="scientific">Plutella xylostella</name>
    <name type="common">Diamondback moth</name>
    <name type="synonym">Plutella maculipennis</name>
    <dbReference type="NCBI Taxonomy" id="51655"/>
    <lineage>
        <taxon>Eukaryota</taxon>
        <taxon>Metazoa</taxon>
        <taxon>Ecdysozoa</taxon>
        <taxon>Arthropoda</taxon>
        <taxon>Hexapoda</taxon>
        <taxon>Insecta</taxon>
        <taxon>Pterygota</taxon>
        <taxon>Neoptera</taxon>
        <taxon>Endopterygota</taxon>
        <taxon>Lepidoptera</taxon>
        <taxon>Glossata</taxon>
        <taxon>Ditrysia</taxon>
        <taxon>Yponomeutoidea</taxon>
        <taxon>Plutellidae</taxon>
        <taxon>Plutella</taxon>
    </lineage>
</organism>
<evidence type="ECO:0000256" key="17">
    <source>
        <dbReference type="SAM" id="SignalP"/>
    </source>
</evidence>
<evidence type="ECO:0000256" key="14">
    <source>
        <dbReference type="ARBA" id="ARBA00079026"/>
    </source>
</evidence>
<dbReference type="EC" id="3.2.1.46" evidence="2"/>
<dbReference type="InterPro" id="IPR033132">
    <property type="entry name" value="GH_1_N_CS"/>
</dbReference>
<dbReference type="EC" id="3.2.1.21" evidence="3"/>
<evidence type="ECO:0000256" key="10">
    <source>
        <dbReference type="ARBA" id="ARBA00051666"/>
    </source>
</evidence>
<comment type="similarity">
    <text evidence="12">Belongs to the glycosyl hydrolase 1 family. Klotho subfamily.</text>
</comment>
<dbReference type="SUPFAM" id="SSF51445">
    <property type="entry name" value="(Trans)glycosidases"/>
    <property type="match status" value="1"/>
</dbReference>
<dbReference type="AlphaFoldDB" id="A0A8S4EXU5"/>
<evidence type="ECO:0000313" key="19">
    <source>
        <dbReference type="Proteomes" id="UP000653454"/>
    </source>
</evidence>
<dbReference type="PANTHER" id="PTHR10353:SF36">
    <property type="entry name" value="LP05116P"/>
    <property type="match status" value="1"/>
</dbReference>
<evidence type="ECO:0000256" key="2">
    <source>
        <dbReference type="ARBA" id="ARBA00012657"/>
    </source>
</evidence>
<comment type="catalytic activity">
    <reaction evidence="7">
        <text>beta-D-galactosyl-(1&lt;-&gt;1)-sphing-4-enine + H2O = sphing-4-enine + D-galactose</text>
        <dbReference type="Rhea" id="RHEA:43908"/>
        <dbReference type="ChEBI" id="CHEBI:4139"/>
        <dbReference type="ChEBI" id="CHEBI:15377"/>
        <dbReference type="ChEBI" id="CHEBI:57756"/>
        <dbReference type="ChEBI" id="CHEBI:57934"/>
    </reaction>
    <physiologicalReaction direction="left-to-right" evidence="7">
        <dbReference type="Rhea" id="RHEA:43909"/>
    </physiologicalReaction>
</comment>
<dbReference type="PROSITE" id="PS00653">
    <property type="entry name" value="GLYCOSYL_HYDROL_F1_2"/>
    <property type="match status" value="1"/>
</dbReference>
<evidence type="ECO:0000256" key="9">
    <source>
        <dbReference type="ARBA" id="ARBA00051414"/>
    </source>
</evidence>